<feature type="transmembrane region" description="Helical" evidence="1">
    <location>
        <begin position="194"/>
        <end position="216"/>
    </location>
</feature>
<evidence type="ECO:0000313" key="3">
    <source>
        <dbReference type="Proteomes" id="UP001304298"/>
    </source>
</evidence>
<reference evidence="2 3" key="1">
    <citation type="submission" date="2023-12" db="EMBL/GenBank/DDBJ databases">
        <title>Amycolatopsis sp. V23-08.</title>
        <authorList>
            <person name="Somphong A."/>
        </authorList>
    </citation>
    <scope>NUCLEOTIDE SEQUENCE [LARGE SCALE GENOMIC DNA]</scope>
    <source>
        <strain evidence="2 3">V23-08</strain>
    </source>
</reference>
<dbReference type="PANTHER" id="PTHR35007:SF4">
    <property type="entry name" value="CONSERVED TRANSMEMBRANE PROTEIN-RELATED"/>
    <property type="match status" value="1"/>
</dbReference>
<evidence type="ECO:0000313" key="2">
    <source>
        <dbReference type="EMBL" id="MEA5359268.1"/>
    </source>
</evidence>
<dbReference type="EMBL" id="JAYFSI010000001">
    <property type="protein sequence ID" value="MEA5359268.1"/>
    <property type="molecule type" value="Genomic_DNA"/>
</dbReference>
<dbReference type="RefSeq" id="WP_323324485.1">
    <property type="nucleotide sequence ID" value="NZ_JAYFSI010000001.1"/>
</dbReference>
<keyword evidence="3" id="KW-1185">Reference proteome</keyword>
<proteinExistence type="predicted"/>
<sequence>MITAWLPLCLGAALVCWPARPGRLQAAVEHPATKSRIRLPELWPVVRWLLPAALAGLLAGVGGAVAAGVLTLAWRQEWQAHRRANRDLALASQTATALRTMVAELRAGAHPVTAAEAAAEVIPAVSADLRALAAAARLDGELRAPAVPELATAWTLARRYGLPMADVLDATRRDAEAALAYARRMRAKLAGPRSSAAVLTGLPVLCVLLGQAMGAAPLSVLTETTPGQLLLVLGSILLWAGTAWCRTLTGQARLR</sequence>
<dbReference type="Proteomes" id="UP001304298">
    <property type="component" value="Unassembled WGS sequence"/>
</dbReference>
<protein>
    <submittedName>
        <fullName evidence="2">Type II secretion system protein</fullName>
    </submittedName>
</protein>
<feature type="transmembrane region" description="Helical" evidence="1">
    <location>
        <begin position="228"/>
        <end position="245"/>
    </location>
</feature>
<keyword evidence="1" id="KW-1133">Transmembrane helix</keyword>
<dbReference type="PANTHER" id="PTHR35007">
    <property type="entry name" value="INTEGRAL MEMBRANE PROTEIN-RELATED"/>
    <property type="match status" value="1"/>
</dbReference>
<organism evidence="2 3">
    <name type="scientific">Amycolatopsis heterodermiae</name>
    <dbReference type="NCBI Taxonomy" id="3110235"/>
    <lineage>
        <taxon>Bacteria</taxon>
        <taxon>Bacillati</taxon>
        <taxon>Actinomycetota</taxon>
        <taxon>Actinomycetes</taxon>
        <taxon>Pseudonocardiales</taxon>
        <taxon>Pseudonocardiaceae</taxon>
        <taxon>Amycolatopsis</taxon>
    </lineage>
</organism>
<gene>
    <name evidence="2" type="ORF">VA596_06955</name>
</gene>
<feature type="transmembrane region" description="Helical" evidence="1">
    <location>
        <begin position="50"/>
        <end position="74"/>
    </location>
</feature>
<comment type="caution">
    <text evidence="2">The sequence shown here is derived from an EMBL/GenBank/DDBJ whole genome shotgun (WGS) entry which is preliminary data.</text>
</comment>
<keyword evidence="1" id="KW-0812">Transmembrane</keyword>
<keyword evidence="1" id="KW-0472">Membrane</keyword>
<evidence type="ECO:0000256" key="1">
    <source>
        <dbReference type="SAM" id="Phobius"/>
    </source>
</evidence>
<name>A0ABU5QZE3_9PSEU</name>
<accession>A0ABU5QZE3</accession>